<dbReference type="Proteomes" id="UP000398389">
    <property type="component" value="Unassembled WGS sequence"/>
</dbReference>
<evidence type="ECO:0000256" key="4">
    <source>
        <dbReference type="PIRSR" id="PIRSR000343-2"/>
    </source>
</evidence>
<protein>
    <recommendedName>
        <fullName evidence="8">Heme oxygenase</fullName>
    </recommendedName>
</protein>
<feature type="binding site" description="axial binding residue" evidence="4">
    <location>
        <position position="43"/>
    </location>
    <ligand>
        <name>heme b</name>
        <dbReference type="ChEBI" id="CHEBI:60344"/>
    </ligand>
    <ligandPart>
        <name>Fe</name>
        <dbReference type="ChEBI" id="CHEBI:18248"/>
    </ligandPart>
</feature>
<dbReference type="GO" id="GO:0046872">
    <property type="term" value="F:metal ion binding"/>
    <property type="evidence" value="ECO:0007669"/>
    <property type="project" value="UniProtKB-KW"/>
</dbReference>
<sequence>MAFDPHAGSYEIKKKFTQEEVIPAPDDIGALANRINKATHAIHNKINNLISLKMVFALRDPKIYRQGIIAFYYVFREFEHIWVEFLAQDPTTLTEDQREIQDILQQVWTPALARTEALELDLSFYYHTESAEAFAQKYQNPVMSEQISMLKHMKDVLHEKPYLILAYAHTLYLALFAGGRIMRSSVAKSTGLFPVVPGKTQEEVSANGTHLFKFPMVDDEDALRLDFKRRFELATRNSLSEEQKLEIIAESEEIFRRNIAAVDEVSRKNQRAIVQKFGYKATKFFSIILIIVSIFLLFLQMRKFFNF</sequence>
<organism evidence="6 7">
    <name type="scientific">Magnusiomyces paraingens</name>
    <dbReference type="NCBI Taxonomy" id="2606893"/>
    <lineage>
        <taxon>Eukaryota</taxon>
        <taxon>Fungi</taxon>
        <taxon>Dikarya</taxon>
        <taxon>Ascomycota</taxon>
        <taxon>Saccharomycotina</taxon>
        <taxon>Dipodascomycetes</taxon>
        <taxon>Dipodascales</taxon>
        <taxon>Dipodascaceae</taxon>
        <taxon>Magnusiomyces</taxon>
    </lineage>
</organism>
<reference evidence="6 7" key="1">
    <citation type="submission" date="2019-09" db="EMBL/GenBank/DDBJ databases">
        <authorList>
            <person name="Brejova B."/>
        </authorList>
    </citation>
    <scope>NUCLEOTIDE SEQUENCE [LARGE SCALE GENOMIC DNA]</scope>
</reference>
<dbReference type="InterPro" id="IPR016053">
    <property type="entry name" value="Haem_Oase-like"/>
</dbReference>
<dbReference type="GO" id="GO:0004392">
    <property type="term" value="F:heme oxygenase (decyclizing) activity"/>
    <property type="evidence" value="ECO:0007669"/>
    <property type="project" value="InterPro"/>
</dbReference>
<dbReference type="GeneID" id="43579795"/>
<evidence type="ECO:0000256" key="3">
    <source>
        <dbReference type="ARBA" id="ARBA00023004"/>
    </source>
</evidence>
<dbReference type="EMBL" id="CABVLU010000001">
    <property type="protein sequence ID" value="VVT45950.1"/>
    <property type="molecule type" value="Genomic_DNA"/>
</dbReference>
<evidence type="ECO:0008006" key="8">
    <source>
        <dbReference type="Google" id="ProtNLM"/>
    </source>
</evidence>
<evidence type="ECO:0000256" key="5">
    <source>
        <dbReference type="SAM" id="Phobius"/>
    </source>
</evidence>
<feature type="transmembrane region" description="Helical" evidence="5">
    <location>
        <begin position="277"/>
        <end position="299"/>
    </location>
</feature>
<evidence type="ECO:0000256" key="2">
    <source>
        <dbReference type="ARBA" id="ARBA00022723"/>
    </source>
</evidence>
<dbReference type="SUPFAM" id="SSF48613">
    <property type="entry name" value="Heme oxygenase-like"/>
    <property type="match status" value="1"/>
</dbReference>
<dbReference type="OrthoDB" id="652091at2759"/>
<keyword evidence="2 4" id="KW-0479">Metal-binding</keyword>
<dbReference type="InterPro" id="IPR002051">
    <property type="entry name" value="Haem_Oase"/>
</dbReference>
<name>A0A5E8B3Y0_9ASCO</name>
<accession>A0A5E8B3Y0</accession>
<dbReference type="CDD" id="cd19165">
    <property type="entry name" value="HemeO"/>
    <property type="match status" value="1"/>
</dbReference>
<dbReference type="GO" id="GO:0006788">
    <property type="term" value="P:heme oxidation"/>
    <property type="evidence" value="ECO:0007669"/>
    <property type="project" value="InterPro"/>
</dbReference>
<gene>
    <name evidence="6" type="ORF">SAPINGB_P000972</name>
</gene>
<evidence type="ECO:0000313" key="6">
    <source>
        <dbReference type="EMBL" id="VVT45950.1"/>
    </source>
</evidence>
<dbReference type="RefSeq" id="XP_031851586.1">
    <property type="nucleotide sequence ID" value="XM_031995695.1"/>
</dbReference>
<keyword evidence="1" id="KW-0349">Heme</keyword>
<proteinExistence type="predicted"/>
<dbReference type="AlphaFoldDB" id="A0A5E8B3Y0"/>
<keyword evidence="5" id="KW-0472">Membrane</keyword>
<feature type="transmembrane region" description="Helical" evidence="5">
    <location>
        <begin position="162"/>
        <end position="182"/>
    </location>
</feature>
<evidence type="ECO:0000256" key="1">
    <source>
        <dbReference type="ARBA" id="ARBA00022617"/>
    </source>
</evidence>
<dbReference type="PANTHER" id="PTHR10720:SF0">
    <property type="entry name" value="HEME OXYGENASE"/>
    <property type="match status" value="1"/>
</dbReference>
<dbReference type="InterPro" id="IPR016084">
    <property type="entry name" value="Haem_Oase-like_multi-hlx"/>
</dbReference>
<dbReference type="Pfam" id="PF01126">
    <property type="entry name" value="Heme_oxygenase"/>
    <property type="match status" value="1"/>
</dbReference>
<keyword evidence="5" id="KW-1133">Transmembrane helix</keyword>
<evidence type="ECO:0000313" key="7">
    <source>
        <dbReference type="Proteomes" id="UP000398389"/>
    </source>
</evidence>
<keyword evidence="3 4" id="KW-0408">Iron</keyword>
<keyword evidence="5" id="KW-0812">Transmembrane</keyword>
<dbReference type="Gene3D" id="1.20.910.10">
    <property type="entry name" value="Heme oxygenase-like"/>
    <property type="match status" value="1"/>
</dbReference>
<dbReference type="PIRSF" id="PIRSF000343">
    <property type="entry name" value="Haem_Oase"/>
    <property type="match status" value="1"/>
</dbReference>
<dbReference type="PANTHER" id="PTHR10720">
    <property type="entry name" value="HEME OXYGENASE"/>
    <property type="match status" value="1"/>
</dbReference>
<keyword evidence="7" id="KW-1185">Reference proteome</keyword>